<organism evidence="1 2">
    <name type="scientific">Pedobacter africanus</name>
    <dbReference type="NCBI Taxonomy" id="151894"/>
    <lineage>
        <taxon>Bacteria</taxon>
        <taxon>Pseudomonadati</taxon>
        <taxon>Bacteroidota</taxon>
        <taxon>Sphingobacteriia</taxon>
        <taxon>Sphingobacteriales</taxon>
        <taxon>Sphingobacteriaceae</taxon>
        <taxon>Pedobacter</taxon>
    </lineage>
</organism>
<protein>
    <submittedName>
        <fullName evidence="1">RNA polymerase sigma-70 factor (ECF subfamily)</fullName>
    </submittedName>
</protein>
<comment type="caution">
    <text evidence="1">The sequence shown here is derived from an EMBL/GenBank/DDBJ whole genome shotgun (WGS) entry which is preliminary data.</text>
</comment>
<keyword evidence="2" id="KW-1185">Reference proteome</keyword>
<sequence>MTNINWKDEELKRMLANGDQAVYKVIFDAKYAELCYFANKIINNMPEAEDIVMDAFTRFWQQKNHIPSIKDLAAFLYTSVKNASLDHIRKQQRKPKIFEDLDNSLYSLDEILEGEEIYAMVLNQVYQGIESLPDQCKKIFKMLYFEGKSTQEIAKILNLSVQSVRNQKTRAIQLLKIKVDATNLLSVALLQVLLDYFQSK</sequence>
<name>A0ACC6KVV4_9SPHI</name>
<evidence type="ECO:0000313" key="2">
    <source>
        <dbReference type="Proteomes" id="UP001246858"/>
    </source>
</evidence>
<gene>
    <name evidence="1" type="ORF">J2X78_001931</name>
</gene>
<evidence type="ECO:0000313" key="1">
    <source>
        <dbReference type="EMBL" id="MDR6783379.1"/>
    </source>
</evidence>
<accession>A0ACC6KVV4</accession>
<dbReference type="EMBL" id="JAVDTF010000001">
    <property type="protein sequence ID" value="MDR6783379.1"/>
    <property type="molecule type" value="Genomic_DNA"/>
</dbReference>
<proteinExistence type="predicted"/>
<dbReference type="Proteomes" id="UP001246858">
    <property type="component" value="Unassembled WGS sequence"/>
</dbReference>
<reference evidence="1" key="1">
    <citation type="submission" date="2023-07" db="EMBL/GenBank/DDBJ databases">
        <title>Sorghum-associated microbial communities from plants grown in Nebraska, USA.</title>
        <authorList>
            <person name="Schachtman D."/>
        </authorList>
    </citation>
    <scope>NUCLEOTIDE SEQUENCE</scope>
    <source>
        <strain evidence="1">2697</strain>
    </source>
</reference>